<protein>
    <submittedName>
        <fullName evidence="1">Uncharacterized protein</fullName>
    </submittedName>
</protein>
<reference evidence="1 2" key="1">
    <citation type="journal article" date="2019" name="Commun. Biol.">
        <title>The bagworm genome reveals a unique fibroin gene that provides high tensile strength.</title>
        <authorList>
            <person name="Kono N."/>
            <person name="Nakamura H."/>
            <person name="Ohtoshi R."/>
            <person name="Tomita M."/>
            <person name="Numata K."/>
            <person name="Arakawa K."/>
        </authorList>
    </citation>
    <scope>NUCLEOTIDE SEQUENCE [LARGE SCALE GENOMIC DNA]</scope>
</reference>
<dbReference type="Proteomes" id="UP000299102">
    <property type="component" value="Unassembled WGS sequence"/>
</dbReference>
<evidence type="ECO:0000313" key="2">
    <source>
        <dbReference type="Proteomes" id="UP000299102"/>
    </source>
</evidence>
<comment type="caution">
    <text evidence="1">The sequence shown here is derived from an EMBL/GenBank/DDBJ whole genome shotgun (WGS) entry which is preliminary data.</text>
</comment>
<name>A0A4C1WWV8_EUMVA</name>
<accession>A0A4C1WWV8</accession>
<organism evidence="1 2">
    <name type="scientific">Eumeta variegata</name>
    <name type="common">Bagworm moth</name>
    <name type="synonym">Eumeta japonica</name>
    <dbReference type="NCBI Taxonomy" id="151549"/>
    <lineage>
        <taxon>Eukaryota</taxon>
        <taxon>Metazoa</taxon>
        <taxon>Ecdysozoa</taxon>
        <taxon>Arthropoda</taxon>
        <taxon>Hexapoda</taxon>
        <taxon>Insecta</taxon>
        <taxon>Pterygota</taxon>
        <taxon>Neoptera</taxon>
        <taxon>Endopterygota</taxon>
        <taxon>Lepidoptera</taxon>
        <taxon>Glossata</taxon>
        <taxon>Ditrysia</taxon>
        <taxon>Tineoidea</taxon>
        <taxon>Psychidae</taxon>
        <taxon>Oiketicinae</taxon>
        <taxon>Eumeta</taxon>
    </lineage>
</organism>
<dbReference type="EMBL" id="BGZK01000649">
    <property type="protein sequence ID" value="GBP54544.1"/>
    <property type="molecule type" value="Genomic_DNA"/>
</dbReference>
<evidence type="ECO:0000313" key="1">
    <source>
        <dbReference type="EMBL" id="GBP54544.1"/>
    </source>
</evidence>
<keyword evidence="2" id="KW-1185">Reference proteome</keyword>
<proteinExistence type="predicted"/>
<dbReference type="AlphaFoldDB" id="A0A4C1WWV8"/>
<sequence>MGGGDHLYSRSSHVRLPPHNLIKDAHEIGKILMHLSSKIDPYAVTENVMTYALMRPLFHHSRLPCSSQNQSEFAFSLKNEAPAAAIEKTFSTFKKCKILSSTAPKRREPFDS</sequence>
<gene>
    <name evidence="1" type="ORF">EVAR_43416_1</name>
</gene>